<dbReference type="Pfam" id="PF03281">
    <property type="entry name" value="Mab-21"/>
    <property type="match status" value="1"/>
</dbReference>
<evidence type="ECO:0000256" key="1">
    <source>
        <dbReference type="ARBA" id="ARBA00008307"/>
    </source>
</evidence>
<dbReference type="AlphaFoldDB" id="A0A834NZL2"/>
<evidence type="ECO:0000313" key="4">
    <source>
        <dbReference type="EMBL" id="KAF7421961.1"/>
    </source>
</evidence>
<sequence length="231" mass="27416">MIRVIKSGPAFTYEIEFINGKKINVDLVPVLEFSKDIPHMSNLSEFKVLKKQNWFAVPKPITINKQKHICWRTCFYEQEKEILSKNGQIKQIIRLMKKLRDTKNWNNIASYYIETIALNLLQEDSLFGKGSCTLSFMKMLRSMHSTLIHQCLPYYWNNDFNLLYKLNLIEMRNISNQLRKIIENIDRSIENDPYIIANYILNEKEYNELYSELNKSPSETENNEDNICMII</sequence>
<dbReference type="EMBL" id="JACSDY010000008">
    <property type="protein sequence ID" value="KAF7421961.1"/>
    <property type="molecule type" value="Genomic_DNA"/>
</dbReference>
<feature type="domain" description="Mab-21-like HhH/H2TH-like" evidence="3">
    <location>
        <begin position="89"/>
        <end position="179"/>
    </location>
</feature>
<gene>
    <name evidence="4" type="ORF">H0235_009797</name>
</gene>
<protein>
    <recommendedName>
        <fullName evidence="6">Mab-21-like HhH/H2TH-like domain-containing protein</fullName>
    </recommendedName>
</protein>
<evidence type="ECO:0000259" key="3">
    <source>
        <dbReference type="Pfam" id="PF20266"/>
    </source>
</evidence>
<dbReference type="Gene3D" id="1.10.1410.40">
    <property type="match status" value="1"/>
</dbReference>
<evidence type="ECO:0008006" key="6">
    <source>
        <dbReference type="Google" id="ProtNLM"/>
    </source>
</evidence>
<proteinExistence type="inferred from homology"/>
<dbReference type="Pfam" id="PF20266">
    <property type="entry name" value="Mab-21_C"/>
    <property type="match status" value="1"/>
</dbReference>
<feature type="domain" description="Mab-21-like nucleotidyltransferase" evidence="2">
    <location>
        <begin position="4"/>
        <end position="84"/>
    </location>
</feature>
<keyword evidence="5" id="KW-1185">Reference proteome</keyword>
<dbReference type="Gene3D" id="3.30.460.90">
    <property type="match status" value="1"/>
</dbReference>
<comment type="similarity">
    <text evidence="1">Belongs to the mab-21 family.</text>
</comment>
<dbReference type="Proteomes" id="UP000600918">
    <property type="component" value="Unassembled WGS sequence"/>
</dbReference>
<reference evidence="4" key="1">
    <citation type="journal article" date="2020" name="G3 (Bethesda)">
        <title>High-Quality Assemblies for Three Invasive Social Wasps from the &lt;i&gt;Vespula&lt;/i&gt; Genus.</title>
        <authorList>
            <person name="Harrop T.W.R."/>
            <person name="Guhlin J."/>
            <person name="McLaughlin G.M."/>
            <person name="Permina E."/>
            <person name="Stockwell P."/>
            <person name="Gilligan J."/>
            <person name="Le Lec M.F."/>
            <person name="Gruber M.A.M."/>
            <person name="Quinn O."/>
            <person name="Lovegrove M."/>
            <person name="Duncan E.J."/>
            <person name="Remnant E.J."/>
            <person name="Van Eeckhoven J."/>
            <person name="Graham B."/>
            <person name="Knapp R.A."/>
            <person name="Langford K.W."/>
            <person name="Kronenberg Z."/>
            <person name="Press M.O."/>
            <person name="Eacker S.M."/>
            <person name="Wilson-Rankin E.E."/>
            <person name="Purcell J."/>
            <person name="Lester P.J."/>
            <person name="Dearden P.K."/>
        </authorList>
    </citation>
    <scope>NUCLEOTIDE SEQUENCE</scope>
    <source>
        <strain evidence="4">Volc-1</strain>
    </source>
</reference>
<evidence type="ECO:0000313" key="5">
    <source>
        <dbReference type="Proteomes" id="UP000600918"/>
    </source>
</evidence>
<dbReference type="InterPro" id="IPR046903">
    <property type="entry name" value="Mab-21-like_nuc_Trfase"/>
</dbReference>
<accession>A0A834NZL2</accession>
<dbReference type="InterPro" id="IPR046906">
    <property type="entry name" value="Mab-21_HhH/H2TH-like"/>
</dbReference>
<dbReference type="PANTHER" id="PTHR10656:SF42">
    <property type="entry name" value="CYCLIC GMP-AMP SYNTHASE-LIKE PROTEIN-RELATED"/>
    <property type="match status" value="1"/>
</dbReference>
<evidence type="ECO:0000259" key="2">
    <source>
        <dbReference type="Pfam" id="PF03281"/>
    </source>
</evidence>
<comment type="caution">
    <text evidence="4">The sequence shown here is derived from an EMBL/GenBank/DDBJ whole genome shotgun (WGS) entry which is preliminary data.</text>
</comment>
<name>A0A834NZL2_VESPE</name>
<dbReference type="PANTHER" id="PTHR10656">
    <property type="entry name" value="CELL FATE DETERMINING PROTEIN MAB21-RELATED"/>
    <property type="match status" value="1"/>
</dbReference>
<organism evidence="4 5">
    <name type="scientific">Vespula pensylvanica</name>
    <name type="common">Western yellow jacket</name>
    <name type="synonym">Wasp</name>
    <dbReference type="NCBI Taxonomy" id="30213"/>
    <lineage>
        <taxon>Eukaryota</taxon>
        <taxon>Metazoa</taxon>
        <taxon>Ecdysozoa</taxon>
        <taxon>Arthropoda</taxon>
        <taxon>Hexapoda</taxon>
        <taxon>Insecta</taxon>
        <taxon>Pterygota</taxon>
        <taxon>Neoptera</taxon>
        <taxon>Endopterygota</taxon>
        <taxon>Hymenoptera</taxon>
        <taxon>Apocrita</taxon>
        <taxon>Aculeata</taxon>
        <taxon>Vespoidea</taxon>
        <taxon>Vespidae</taxon>
        <taxon>Vespinae</taxon>
        <taxon>Vespula</taxon>
    </lineage>
</organism>